<dbReference type="AlphaFoldDB" id="A0A8H3J0F9"/>
<organism evidence="2 3">
    <name type="scientific">Imshaugia aleurites</name>
    <dbReference type="NCBI Taxonomy" id="172621"/>
    <lineage>
        <taxon>Eukaryota</taxon>
        <taxon>Fungi</taxon>
        <taxon>Dikarya</taxon>
        <taxon>Ascomycota</taxon>
        <taxon>Pezizomycotina</taxon>
        <taxon>Lecanoromycetes</taxon>
        <taxon>OSLEUM clade</taxon>
        <taxon>Lecanoromycetidae</taxon>
        <taxon>Lecanorales</taxon>
        <taxon>Lecanorineae</taxon>
        <taxon>Parmeliaceae</taxon>
        <taxon>Imshaugia</taxon>
    </lineage>
</organism>
<dbReference type="OrthoDB" id="3244603at2759"/>
<dbReference type="EMBL" id="CAJPDT010000108">
    <property type="protein sequence ID" value="CAF9938407.1"/>
    <property type="molecule type" value="Genomic_DNA"/>
</dbReference>
<accession>A0A8H3J0F9</accession>
<dbReference type="SUPFAM" id="SSF88697">
    <property type="entry name" value="PUA domain-like"/>
    <property type="match status" value="1"/>
</dbReference>
<name>A0A8H3J0F9_9LECA</name>
<dbReference type="Gene3D" id="2.30.280.10">
    <property type="entry name" value="SRA-YDG"/>
    <property type="match status" value="1"/>
</dbReference>
<protein>
    <submittedName>
        <fullName evidence="2">Uncharacterized protein</fullName>
    </submittedName>
</protein>
<feature type="region of interest" description="Disordered" evidence="1">
    <location>
        <begin position="384"/>
        <end position="502"/>
    </location>
</feature>
<dbReference type="InterPro" id="IPR015947">
    <property type="entry name" value="PUA-like_sf"/>
</dbReference>
<feature type="region of interest" description="Disordered" evidence="1">
    <location>
        <begin position="337"/>
        <end position="359"/>
    </location>
</feature>
<evidence type="ECO:0000313" key="3">
    <source>
        <dbReference type="Proteomes" id="UP000664534"/>
    </source>
</evidence>
<proteinExistence type="predicted"/>
<sequence length="502" mass="55398">MKPSPRKGASTREELRLHSRYIRDTLVPLLAKQPKLSHSDSVCLRSILRTLDATPISLDLLRYSRIEKALMVIAATGIVCWPMDILVHAEELIAKWEDQLGPLKNLRADLYGPGGRMEGVRKIAWKDGGVPEDESKSAWSVEGAPTSSRAHAFGHLGFEVGDWWLKPAAAYRDGIIDETSHGITADANAAYAIVLTGNCEIDLGGNRDIRYIAADDDPGVFRLTKTMLREDPEEKVVRVLRSWKLRSKTAPKAGLRYDGLDHHSYRILSFSVHLTPPSTWQTAFTLSRLLDQPSLLPALQIPTSDQLDDWKDYQRLKLVDRGDDFAMLREILAHPQGTGEELDNAGGRQGSEDSGYFSKRGSKAISTVGATRGSLLAEELSEMIRGVEREDDKDTDEVAEEADDESADLDDLDEDHNENAQEESDAQGQDLNRNGKAAADQLRNEATASPTNRTLSPEHVDHISPQPRIIGARFISPRKPAEPTLSAHEAVVAGSRRLGAGR</sequence>
<dbReference type="InterPro" id="IPR036987">
    <property type="entry name" value="SRA-YDG_sf"/>
</dbReference>
<evidence type="ECO:0000256" key="1">
    <source>
        <dbReference type="SAM" id="MobiDB-lite"/>
    </source>
</evidence>
<reference evidence="2" key="1">
    <citation type="submission" date="2021-03" db="EMBL/GenBank/DDBJ databases">
        <authorList>
            <person name="Tagirdzhanova G."/>
        </authorList>
    </citation>
    <scope>NUCLEOTIDE SEQUENCE</scope>
</reference>
<comment type="caution">
    <text evidence="2">The sequence shown here is derived from an EMBL/GenBank/DDBJ whole genome shotgun (WGS) entry which is preliminary data.</text>
</comment>
<keyword evidence="3" id="KW-1185">Reference proteome</keyword>
<gene>
    <name evidence="2" type="ORF">IMSHALPRED_000789</name>
</gene>
<dbReference type="Proteomes" id="UP000664534">
    <property type="component" value="Unassembled WGS sequence"/>
</dbReference>
<feature type="compositionally biased region" description="Acidic residues" evidence="1">
    <location>
        <begin position="393"/>
        <end position="425"/>
    </location>
</feature>
<feature type="compositionally biased region" description="Polar residues" evidence="1">
    <location>
        <begin position="444"/>
        <end position="455"/>
    </location>
</feature>
<evidence type="ECO:0000313" key="2">
    <source>
        <dbReference type="EMBL" id="CAF9938407.1"/>
    </source>
</evidence>